<gene>
    <name evidence="2" type="ORF">I601_2669</name>
</gene>
<dbReference type="Proteomes" id="UP000077868">
    <property type="component" value="Chromosome"/>
</dbReference>
<name>A0A1A9GNR6_9ACTN</name>
<dbReference type="RefSeq" id="WP_068110487.1">
    <property type="nucleotide sequence ID" value="NZ_CP015079.1"/>
</dbReference>
<dbReference type="KEGG" id="ndk:I601_2669"/>
<keyword evidence="1" id="KW-1133">Transmembrane helix</keyword>
<feature type="transmembrane region" description="Helical" evidence="1">
    <location>
        <begin position="26"/>
        <end position="46"/>
    </location>
</feature>
<dbReference type="Pfam" id="PF04964">
    <property type="entry name" value="Flp_Fap"/>
    <property type="match status" value="1"/>
</dbReference>
<proteinExistence type="predicted"/>
<dbReference type="EMBL" id="CP015079">
    <property type="protein sequence ID" value="ANH39085.1"/>
    <property type="molecule type" value="Genomic_DNA"/>
</dbReference>
<organism evidence="2 3">
    <name type="scientific">Nocardioides dokdonensis FR1436</name>
    <dbReference type="NCBI Taxonomy" id="1300347"/>
    <lineage>
        <taxon>Bacteria</taxon>
        <taxon>Bacillati</taxon>
        <taxon>Actinomycetota</taxon>
        <taxon>Actinomycetes</taxon>
        <taxon>Propionibacteriales</taxon>
        <taxon>Nocardioidaceae</taxon>
        <taxon>Nocardioides</taxon>
    </lineage>
</organism>
<keyword evidence="1" id="KW-0812">Transmembrane</keyword>
<evidence type="ECO:0000313" key="3">
    <source>
        <dbReference type="Proteomes" id="UP000077868"/>
    </source>
</evidence>
<dbReference type="InterPro" id="IPR007047">
    <property type="entry name" value="Flp_Fap"/>
</dbReference>
<protein>
    <submittedName>
        <fullName evidence="2">Flp/Fap pilin component</fullName>
    </submittedName>
</protein>
<keyword evidence="3" id="KW-1185">Reference proteome</keyword>
<dbReference type="AlphaFoldDB" id="A0A1A9GNR6"/>
<keyword evidence="1" id="KW-0472">Membrane</keyword>
<evidence type="ECO:0000313" key="2">
    <source>
        <dbReference type="EMBL" id="ANH39085.1"/>
    </source>
</evidence>
<dbReference type="STRING" id="1300347.I601_2669"/>
<sequence length="69" mass="6953">MIEYLTILLAGHKAKMDERGASAVEYGLLVAGIAAVIVVAVIALGGQIKGAFEGTSTNLQPVAPTKSAG</sequence>
<evidence type="ECO:0000256" key="1">
    <source>
        <dbReference type="SAM" id="Phobius"/>
    </source>
</evidence>
<reference evidence="2 3" key="1">
    <citation type="submission" date="2016-03" db="EMBL/GenBank/DDBJ databases">
        <title>Complete genome sequence of a soil Actinobacterium, Nocardioides dokdonensis FR1436.</title>
        <authorList>
            <person name="Kwon S.-K."/>
            <person name="Kim K."/>
            <person name="Kim J.F."/>
        </authorList>
    </citation>
    <scope>NUCLEOTIDE SEQUENCE [LARGE SCALE GENOMIC DNA]</scope>
    <source>
        <strain evidence="2 3">FR1436</strain>
    </source>
</reference>
<accession>A0A1A9GNR6</accession>
<dbReference type="PATRIC" id="fig|1300347.3.peg.2663"/>